<name>A0A4V0ZJW8_9ACTN</name>
<evidence type="ECO:0000313" key="2">
    <source>
        <dbReference type="EMBL" id="QBI54932.1"/>
    </source>
</evidence>
<dbReference type="Pfam" id="PF12697">
    <property type="entry name" value="Abhydrolase_6"/>
    <property type="match status" value="1"/>
</dbReference>
<keyword evidence="2" id="KW-0378">Hydrolase</keyword>
<evidence type="ECO:0000313" key="3">
    <source>
        <dbReference type="Proteomes" id="UP000292235"/>
    </source>
</evidence>
<dbReference type="Gene3D" id="3.40.50.1820">
    <property type="entry name" value="alpha/beta hydrolase"/>
    <property type="match status" value="1"/>
</dbReference>
<dbReference type="InterPro" id="IPR029058">
    <property type="entry name" value="AB_hydrolase_fold"/>
</dbReference>
<dbReference type="KEGG" id="strr:EKD16_15800"/>
<organism evidence="2 3">
    <name type="scientific">Streptomonospora litoralis</name>
    <dbReference type="NCBI Taxonomy" id="2498135"/>
    <lineage>
        <taxon>Bacteria</taxon>
        <taxon>Bacillati</taxon>
        <taxon>Actinomycetota</taxon>
        <taxon>Actinomycetes</taxon>
        <taxon>Streptosporangiales</taxon>
        <taxon>Nocardiopsidaceae</taxon>
        <taxon>Streptomonospora</taxon>
    </lineage>
</organism>
<evidence type="ECO:0000259" key="1">
    <source>
        <dbReference type="Pfam" id="PF12697"/>
    </source>
</evidence>
<gene>
    <name evidence="2" type="ORF">EKD16_15800</name>
</gene>
<dbReference type="RefSeq" id="WP_207391312.1">
    <property type="nucleotide sequence ID" value="NZ_CP036455.1"/>
</dbReference>
<dbReference type="GO" id="GO:0016787">
    <property type="term" value="F:hydrolase activity"/>
    <property type="evidence" value="ECO:0007669"/>
    <property type="project" value="UniProtKB-KW"/>
</dbReference>
<dbReference type="EMBL" id="CP036455">
    <property type="protein sequence ID" value="QBI54932.1"/>
    <property type="molecule type" value="Genomic_DNA"/>
</dbReference>
<proteinExistence type="predicted"/>
<dbReference type="InterPro" id="IPR000073">
    <property type="entry name" value="AB_hydrolase_1"/>
</dbReference>
<keyword evidence="3" id="KW-1185">Reference proteome</keyword>
<sequence length="293" mass="31323">MSAPPRAAPAGADIRRIRLDAGGITLSGLLARPTGPPRPGGANRPVVLAVHGRSMRADYFHARTHPDLSLLDVAVARGHTVVALDRPGYGASAERLPEGQTVDEQSATVHAALRSFSADHAARAGFVVLAHSHGGKLALRLAADDSAGRIRGLDISGCGVEYSAAARGLPSSLGAGASRLNWGPLRLYPPGTFQQARSLLAPTPPREDGEWLRWPHQYRDLAPRVRVPVRFTFADHEAWWRLGDSDLAELAGALTAAPRVGVHRHPDAGHNISLGWSARAYHLRALEFLEACR</sequence>
<feature type="domain" description="AB hydrolase-1" evidence="1">
    <location>
        <begin position="47"/>
        <end position="272"/>
    </location>
</feature>
<dbReference type="SUPFAM" id="SSF53474">
    <property type="entry name" value="alpha/beta-Hydrolases"/>
    <property type="match status" value="1"/>
</dbReference>
<dbReference type="AlphaFoldDB" id="A0A4V0ZJW8"/>
<reference evidence="2 3" key="1">
    <citation type="submission" date="2019-02" db="EMBL/GenBank/DDBJ databases">
        <authorList>
            <person name="Khodamoradi S."/>
            <person name="Hahnke R.L."/>
            <person name="Kaempfer P."/>
            <person name="Schumann P."/>
            <person name="Rohde M."/>
            <person name="Steinert M."/>
            <person name="Luzhetskyy A."/>
            <person name="Wink J."/>
            <person name="Ruckert C."/>
        </authorList>
    </citation>
    <scope>NUCLEOTIDE SEQUENCE [LARGE SCALE GENOMIC DNA]</scope>
    <source>
        <strain evidence="2 3">M2</strain>
    </source>
</reference>
<accession>A0A4V0ZJW8</accession>
<protein>
    <submittedName>
        <fullName evidence="2">Alpha/beta hydrolase family protein</fullName>
    </submittedName>
</protein>
<dbReference type="Proteomes" id="UP000292235">
    <property type="component" value="Chromosome"/>
</dbReference>